<dbReference type="FunFam" id="3.40.50.12780:FF:000013">
    <property type="entry name" value="Long-chain-fatty-acid--AMP ligase FadD32"/>
    <property type="match status" value="1"/>
</dbReference>
<evidence type="ECO:0000256" key="5">
    <source>
        <dbReference type="ARBA" id="ARBA00023098"/>
    </source>
</evidence>
<dbReference type="Pfam" id="PF00501">
    <property type="entry name" value="AMP-binding"/>
    <property type="match status" value="1"/>
</dbReference>
<protein>
    <submittedName>
        <fullName evidence="8">Long-chain-fatty-acid--AMP ligase FadD29</fullName>
    </submittedName>
</protein>
<evidence type="ECO:0000256" key="2">
    <source>
        <dbReference type="ARBA" id="ARBA00006432"/>
    </source>
</evidence>
<dbReference type="GO" id="GO:0070566">
    <property type="term" value="F:adenylyltransferase activity"/>
    <property type="evidence" value="ECO:0007669"/>
    <property type="project" value="TreeGrafter"/>
</dbReference>
<dbReference type="Proteomes" id="UP001058626">
    <property type="component" value="Chromosome"/>
</dbReference>
<dbReference type="CDD" id="cd05931">
    <property type="entry name" value="FAAL"/>
    <property type="match status" value="1"/>
</dbReference>
<dbReference type="Pfam" id="PF23024">
    <property type="entry name" value="AMP-dom_DIP2-like"/>
    <property type="match status" value="1"/>
</dbReference>
<evidence type="ECO:0000256" key="3">
    <source>
        <dbReference type="ARBA" id="ARBA00022598"/>
    </source>
</evidence>
<dbReference type="Gene3D" id="3.30.300.30">
    <property type="match status" value="1"/>
</dbReference>
<accession>A0A9N7QQR4</accession>
<evidence type="ECO:0000259" key="6">
    <source>
        <dbReference type="Pfam" id="PF00501"/>
    </source>
</evidence>
<name>A0A9N7QQR4_9MYCO</name>
<dbReference type="GO" id="GO:0016874">
    <property type="term" value="F:ligase activity"/>
    <property type="evidence" value="ECO:0007669"/>
    <property type="project" value="UniProtKB-KW"/>
</dbReference>
<keyword evidence="3 8" id="KW-0436">Ligase</keyword>
<dbReference type="SUPFAM" id="SSF56801">
    <property type="entry name" value="Acetyl-CoA synthetase-like"/>
    <property type="match status" value="1"/>
</dbReference>
<dbReference type="PANTHER" id="PTHR22754:SF32">
    <property type="entry name" value="DISCO-INTERACTING PROTEIN 2"/>
    <property type="match status" value="1"/>
</dbReference>
<feature type="domain" description="AMP-binding enzyme C-terminal" evidence="7">
    <location>
        <begin position="504"/>
        <end position="612"/>
    </location>
</feature>
<evidence type="ECO:0000256" key="4">
    <source>
        <dbReference type="ARBA" id="ARBA00022832"/>
    </source>
</evidence>
<sequence length="622" mass="67689">MIMDTNAVSFRARDEVTTQLAPGTGGQAVPTSNGMMTRFAMSESSLTDLLHKAATQYPNRAAYKFIDYDVNPDGFTETLTWWQIYRRAKIVAEELRGYGASGDRVAVLAPQGLEYIIAFLGVLEAGLIAVPLPVPQFGIHDERISAALQDSTPSVILTTSPVIDEVTKYAPHARAGQGGTPIVVAVDLLDLDSARELDLTPPAHSSTAYLQYTSGSTRSPAGVVLSHKNVITNCVQLMSDYLGETEKVPSTAVSWLPFYHDMGLMLGIILPMINQDTAVLLNPMAFLQRPARWMQLMGKFRGQISCAPNFGFELAVRRTSDEDMAGLDLGHVRGIGSGAERVNPATLQRFIDRFAPFNLRDTAIRPSYGLAEATVFVATAEPGRPPRSVNFDYQSLSVGRVERCANEADDGAKLVSYGSSWTSEVRIVDPEARTECPAGTVGEIWVQGDNVAMGYWRNPQLTERTFDAKLTDPSPGTSIGPWLRTGDLGVMFEGELFITGRIKDLLIVDGSNHYPDDIESTIQEITGGRVVAIAVPDADGEKLVTIVEFASWGHSGEEAIDKLRSVKREISSAISRAHRVRVADVVLVATGSIPVTTSGKVRRSSCVERYRNDGFTRLDRSA</sequence>
<keyword evidence="5" id="KW-0443">Lipid metabolism</keyword>
<reference evidence="8" key="1">
    <citation type="submission" date="2022-06" db="EMBL/GenBank/DDBJ databases">
        <title>Complete genome sequence of Mycobacterium pseudoshottsii NJB1907-Z4.</title>
        <authorList>
            <person name="Komine T."/>
            <person name="Fukano H."/>
            <person name="Wada S."/>
        </authorList>
    </citation>
    <scope>NUCLEOTIDE SEQUENCE</scope>
    <source>
        <strain evidence="8">NJB1907-Z4</strain>
    </source>
</reference>
<dbReference type="InterPro" id="IPR025110">
    <property type="entry name" value="AMP-bd_C"/>
</dbReference>
<comment type="pathway">
    <text evidence="1">Lipid metabolism; fatty acid biosynthesis.</text>
</comment>
<dbReference type="NCBIfam" id="NF004509">
    <property type="entry name" value="PRK05850.1"/>
    <property type="match status" value="1"/>
</dbReference>
<gene>
    <name evidence="8" type="primary">fadD29</name>
    <name evidence="8" type="ORF">NJB1907Z4_C40440</name>
</gene>
<evidence type="ECO:0000313" key="8">
    <source>
        <dbReference type="EMBL" id="BDN83829.1"/>
    </source>
</evidence>
<dbReference type="AlphaFoldDB" id="A0A9N7QQR4"/>
<dbReference type="InterPro" id="IPR000873">
    <property type="entry name" value="AMP-dep_synth/lig_dom"/>
</dbReference>
<dbReference type="PANTHER" id="PTHR22754">
    <property type="entry name" value="DISCO-INTERACTING PROTEIN 2 DIP2 -RELATED"/>
    <property type="match status" value="1"/>
</dbReference>
<comment type="similarity">
    <text evidence="2">Belongs to the ATP-dependent AMP-binding enzyme family.</text>
</comment>
<dbReference type="InterPro" id="IPR042099">
    <property type="entry name" value="ANL_N_sf"/>
</dbReference>
<dbReference type="InterPro" id="IPR045851">
    <property type="entry name" value="AMP-bd_C_sf"/>
</dbReference>
<keyword evidence="4" id="KW-0276">Fatty acid metabolism</keyword>
<organism evidence="8 9">
    <name type="scientific">Mycobacterium pseudoshottsii</name>
    <dbReference type="NCBI Taxonomy" id="265949"/>
    <lineage>
        <taxon>Bacteria</taxon>
        <taxon>Bacillati</taxon>
        <taxon>Actinomycetota</taxon>
        <taxon>Actinomycetes</taxon>
        <taxon>Mycobacteriales</taxon>
        <taxon>Mycobacteriaceae</taxon>
        <taxon>Mycobacterium</taxon>
        <taxon>Mycobacterium ulcerans group</taxon>
    </lineage>
</organism>
<proteinExistence type="inferred from homology"/>
<dbReference type="GO" id="GO:0005886">
    <property type="term" value="C:plasma membrane"/>
    <property type="evidence" value="ECO:0007669"/>
    <property type="project" value="TreeGrafter"/>
</dbReference>
<keyword evidence="9" id="KW-1185">Reference proteome</keyword>
<evidence type="ECO:0000256" key="1">
    <source>
        <dbReference type="ARBA" id="ARBA00005194"/>
    </source>
</evidence>
<dbReference type="InterPro" id="IPR040097">
    <property type="entry name" value="FAAL/FAAC"/>
</dbReference>
<dbReference type="GO" id="GO:0071766">
    <property type="term" value="P:Actinobacterium-type cell wall biogenesis"/>
    <property type="evidence" value="ECO:0007669"/>
    <property type="project" value="UniProtKB-ARBA"/>
</dbReference>
<evidence type="ECO:0000259" key="7">
    <source>
        <dbReference type="Pfam" id="PF23024"/>
    </source>
</evidence>
<dbReference type="EMBL" id="AP026367">
    <property type="protein sequence ID" value="BDN83829.1"/>
    <property type="molecule type" value="Genomic_DNA"/>
</dbReference>
<feature type="domain" description="AMP-dependent synthetase/ligase" evidence="6">
    <location>
        <begin position="51"/>
        <end position="456"/>
    </location>
</feature>
<evidence type="ECO:0000313" key="9">
    <source>
        <dbReference type="Proteomes" id="UP001058626"/>
    </source>
</evidence>
<dbReference type="Gene3D" id="3.40.50.12780">
    <property type="entry name" value="N-terminal domain of ligase-like"/>
    <property type="match status" value="1"/>
</dbReference>
<dbReference type="GO" id="GO:0006633">
    <property type="term" value="P:fatty acid biosynthetic process"/>
    <property type="evidence" value="ECO:0007669"/>
    <property type="project" value="TreeGrafter"/>
</dbReference>
<dbReference type="FunFam" id="3.30.300.30:FF:000016">
    <property type="entry name" value="Fatty-acid-CoA ligase FadD26"/>
    <property type="match status" value="1"/>
</dbReference>